<comment type="similarity">
    <text evidence="2">Belongs to the TMEM135 family.</text>
</comment>
<evidence type="ECO:0000256" key="3">
    <source>
        <dbReference type="ARBA" id="ARBA00022692"/>
    </source>
</evidence>
<dbReference type="AlphaFoldDB" id="A0A2S2R9F9"/>
<sequence length="455" mass="51600">MAVASKILRTIDTSCHEYMHPWVASCSDASAGVLIHSIQASFRIYITTYMLTLLMKGRKPTKKELKRTLISILQSTAFLSCHAFGFSSAVCLLRRFYGKFNVLSVAFLPCFLSSLVAILIERPSRRGLLSLYVTNVAAETFYNMLVSRNIIKPIPYGDLFIFGSSITLLLYSFREQHNKTDSIYSLLRFVVGPSEENDFSKPLLTVQSFHANNNSNQDTIRQVITDIHQAYCTLDNKLKQIWTNDVCPHAYGCVHYIISSGTRLFLVGYTLQLCLKSLLQFNRILREPSYIFKLMISSDTFSLGAFLGGFSTSYRLVSCFMRRFLGKDSKYICIPAGSLASLTFYLYRNNTIALYVMLKTLQIMYIKGSNDGLFPEIPHANIFLYCFSTAILFHASILEPHNLRPSYWKFLQSVSGGSIGCIDRHCLDTFGLQSSESLEKVLKKYKPVPLQVIKF</sequence>
<evidence type="ECO:0000256" key="2">
    <source>
        <dbReference type="ARBA" id="ARBA00008924"/>
    </source>
</evidence>
<evidence type="ECO:0000256" key="4">
    <source>
        <dbReference type="ARBA" id="ARBA00022989"/>
    </source>
</evidence>
<evidence type="ECO:0000256" key="1">
    <source>
        <dbReference type="ARBA" id="ARBA00004127"/>
    </source>
</evidence>
<organism evidence="8">
    <name type="scientific">Sipha flava</name>
    <name type="common">yellow sugarcane aphid</name>
    <dbReference type="NCBI Taxonomy" id="143950"/>
    <lineage>
        <taxon>Eukaryota</taxon>
        <taxon>Metazoa</taxon>
        <taxon>Ecdysozoa</taxon>
        <taxon>Arthropoda</taxon>
        <taxon>Hexapoda</taxon>
        <taxon>Insecta</taxon>
        <taxon>Pterygota</taxon>
        <taxon>Neoptera</taxon>
        <taxon>Paraneoptera</taxon>
        <taxon>Hemiptera</taxon>
        <taxon>Sternorrhyncha</taxon>
        <taxon>Aphidomorpha</taxon>
        <taxon>Aphidoidea</taxon>
        <taxon>Aphididae</taxon>
        <taxon>Sipha</taxon>
    </lineage>
</organism>
<evidence type="ECO:0000313" key="8">
    <source>
        <dbReference type="EMBL" id="MBY86310.1"/>
    </source>
</evidence>
<accession>A0A2S2R9F9</accession>
<keyword evidence="5 6" id="KW-0472">Membrane</keyword>
<dbReference type="Pfam" id="PF15982">
    <property type="entry name" value="TMEM135_C_rich"/>
    <property type="match status" value="1"/>
</dbReference>
<proteinExistence type="inferred from homology"/>
<name>A0A2S2R9F9_9HEMI</name>
<dbReference type="GO" id="GO:0012505">
    <property type="term" value="C:endomembrane system"/>
    <property type="evidence" value="ECO:0007669"/>
    <property type="project" value="UniProtKB-SubCell"/>
</dbReference>
<reference evidence="8" key="1">
    <citation type="submission" date="2018-04" db="EMBL/GenBank/DDBJ databases">
        <title>Transcriptome assembly of Sipha flava.</title>
        <authorList>
            <person name="Scully E.D."/>
            <person name="Geib S.M."/>
            <person name="Palmer N.A."/>
            <person name="Koch K."/>
            <person name="Bradshaw J."/>
            <person name="Heng-Moss T."/>
            <person name="Sarath G."/>
        </authorList>
    </citation>
    <scope>NUCLEOTIDE SEQUENCE</scope>
</reference>
<evidence type="ECO:0000256" key="6">
    <source>
        <dbReference type="SAM" id="Phobius"/>
    </source>
</evidence>
<feature type="transmembrane region" description="Helical" evidence="6">
    <location>
        <begin position="33"/>
        <end position="55"/>
    </location>
</feature>
<dbReference type="EMBL" id="GGMS01017107">
    <property type="protein sequence ID" value="MBY86310.1"/>
    <property type="molecule type" value="Transcribed_RNA"/>
</dbReference>
<dbReference type="InterPro" id="IPR031926">
    <property type="entry name" value="TMEM135_N"/>
</dbReference>
<dbReference type="PANTHER" id="PTHR12459">
    <property type="entry name" value="TRANSMEMBRANE PROTEIN 135-RELATED"/>
    <property type="match status" value="1"/>
</dbReference>
<feature type="transmembrane region" description="Helical" evidence="6">
    <location>
        <begin position="76"/>
        <end position="96"/>
    </location>
</feature>
<keyword evidence="3 6" id="KW-0812">Transmembrane</keyword>
<comment type="subcellular location">
    <subcellularLocation>
        <location evidence="1">Endomembrane system</location>
        <topology evidence="1">Multi-pass membrane protein</topology>
    </subcellularLocation>
</comment>
<gene>
    <name evidence="8" type="primary">Tmem135</name>
    <name evidence="8" type="ORF">g.22850</name>
</gene>
<feature type="transmembrane region" description="Helical" evidence="6">
    <location>
        <begin position="102"/>
        <end position="120"/>
    </location>
</feature>
<dbReference type="PANTHER" id="PTHR12459:SF15">
    <property type="entry name" value="TRANSMEMBRANE PROTEIN 135"/>
    <property type="match status" value="1"/>
</dbReference>
<dbReference type="InterPro" id="IPR026749">
    <property type="entry name" value="Tmem135"/>
</dbReference>
<feature type="domain" description="Transmembrane protein 135 N-terminal" evidence="7">
    <location>
        <begin position="14"/>
        <end position="146"/>
    </location>
</feature>
<evidence type="ECO:0000259" key="7">
    <source>
        <dbReference type="Pfam" id="PF15982"/>
    </source>
</evidence>
<evidence type="ECO:0000256" key="5">
    <source>
        <dbReference type="ARBA" id="ARBA00023136"/>
    </source>
</evidence>
<protein>
    <submittedName>
        <fullName evidence="8">Transmembrane protein</fullName>
    </submittedName>
</protein>
<keyword evidence="4 6" id="KW-1133">Transmembrane helix</keyword>